<evidence type="ECO:0000313" key="2">
    <source>
        <dbReference type="EMBL" id="KAF4342727.1"/>
    </source>
</evidence>
<dbReference type="AlphaFoldDB" id="A0A9P5ARY1"/>
<gene>
    <name evidence="2" type="ORF">FBEOM_3310</name>
</gene>
<dbReference type="OrthoDB" id="4991875at2759"/>
<feature type="region of interest" description="Disordered" evidence="1">
    <location>
        <begin position="145"/>
        <end position="186"/>
    </location>
</feature>
<evidence type="ECO:0000313" key="3">
    <source>
        <dbReference type="Proteomes" id="UP000730481"/>
    </source>
</evidence>
<comment type="caution">
    <text evidence="2">The sequence shown here is derived from an EMBL/GenBank/DDBJ whole genome shotgun (WGS) entry which is preliminary data.</text>
</comment>
<name>A0A9P5ARY1_9HYPO</name>
<dbReference type="PANTHER" id="PTHR40640:SF1">
    <property type="entry name" value="ANCHORED GLYCOPROTEIN, PUTATIVE (AFU_ORTHOLOGUE AFUA_8G04860)-RELATED"/>
    <property type="match status" value="1"/>
</dbReference>
<evidence type="ECO:0000256" key="1">
    <source>
        <dbReference type="SAM" id="MobiDB-lite"/>
    </source>
</evidence>
<dbReference type="EMBL" id="PVQB02000123">
    <property type="protein sequence ID" value="KAF4342727.1"/>
    <property type="molecule type" value="Genomic_DNA"/>
</dbReference>
<keyword evidence="3" id="KW-1185">Reference proteome</keyword>
<proteinExistence type="predicted"/>
<protein>
    <submittedName>
        <fullName evidence="2">Uncharacterized protein</fullName>
    </submittedName>
</protein>
<feature type="compositionally biased region" description="Low complexity" evidence="1">
    <location>
        <begin position="149"/>
        <end position="158"/>
    </location>
</feature>
<sequence length="203" mass="21840">MSTSVKELLLVPSDAMTLYGKVLGTDATATTYLLNCLSDTDDCERNGQTITLGPWAERTLASGADPTGTMDIVITEAQESTKWFYSLHCKMSRSIAQKCIMENRPAEETSAPSTLKGESKLREIYGPTFEYGRITLTAGLENLRDEYPTRSATSTASASKDEHSTTRETGASSTEAPGESNHASERGKSLATVFAGLLVALIL</sequence>
<accession>A0A9P5ARY1</accession>
<dbReference type="Proteomes" id="UP000730481">
    <property type="component" value="Unassembled WGS sequence"/>
</dbReference>
<reference evidence="2" key="1">
    <citation type="journal article" date="2017" name="Mycologia">
        <title>Fusarium algeriense, sp. nov., a novel toxigenic crown rot pathogen of durum wheat from Algeria is nested in the Fusarium burgessii species complex.</title>
        <authorList>
            <person name="Laraba I."/>
            <person name="Keddad A."/>
            <person name="Boureghda H."/>
            <person name="Abdallah N."/>
            <person name="Vaughan M.M."/>
            <person name="Proctor R.H."/>
            <person name="Busman M."/>
            <person name="O'Donnell K."/>
        </authorList>
    </citation>
    <scope>NUCLEOTIDE SEQUENCE</scope>
    <source>
        <strain evidence="2">NRRL 25174</strain>
    </source>
</reference>
<dbReference type="PANTHER" id="PTHR40640">
    <property type="entry name" value="ANCHORED GLYCOPROTEIN, PUTATIVE (AFU_ORTHOLOGUE AFUA_8G04860)-RELATED"/>
    <property type="match status" value="1"/>
</dbReference>
<organism evidence="2 3">
    <name type="scientific">Fusarium beomiforme</name>
    <dbReference type="NCBI Taxonomy" id="44412"/>
    <lineage>
        <taxon>Eukaryota</taxon>
        <taxon>Fungi</taxon>
        <taxon>Dikarya</taxon>
        <taxon>Ascomycota</taxon>
        <taxon>Pezizomycotina</taxon>
        <taxon>Sordariomycetes</taxon>
        <taxon>Hypocreomycetidae</taxon>
        <taxon>Hypocreales</taxon>
        <taxon>Nectriaceae</taxon>
        <taxon>Fusarium</taxon>
        <taxon>Fusarium burgessii species complex</taxon>
    </lineage>
</organism>
<reference evidence="2" key="2">
    <citation type="submission" date="2020-02" db="EMBL/GenBank/DDBJ databases">
        <title>Identification and distribution of gene clusters putatively required for synthesis of sphingolipid metabolism inhibitors in phylogenetically diverse species of the filamentous fungus Fusarium.</title>
        <authorList>
            <person name="Kim H.-S."/>
            <person name="Busman M."/>
            <person name="Brown D.W."/>
            <person name="Divon H."/>
            <person name="Uhlig S."/>
            <person name="Proctor R.H."/>
        </authorList>
    </citation>
    <scope>NUCLEOTIDE SEQUENCE</scope>
    <source>
        <strain evidence="2">NRRL 25174</strain>
    </source>
</reference>